<dbReference type="AlphaFoldDB" id="A0A9P6L1N5"/>
<dbReference type="Proteomes" id="UP000736335">
    <property type="component" value="Unassembled WGS sequence"/>
</dbReference>
<comment type="caution">
    <text evidence="2">The sequence shown here is derived from an EMBL/GenBank/DDBJ whole genome shotgun (WGS) entry which is preliminary data.</text>
</comment>
<sequence>MGDVGRLVSCGQKLINLSNGLSIGDLSDYCSLLESLHHLRYAILACRNDQLPINRLPVEILTLICELSLPWDSESEPEPPDNKRVFSVMRLTHVCKRWRLVLVSSPGFWTDFCVVKATPKFLAECLQRSETLPIHVSFKWDGSDPDYASPSPSVADDDGSVANDDRGSNDGDGSVADEDDNSRTSSGELENSDGASSHSTWSIYPDPPDKGDPWTDYVKEAQGYYHLIQQSHRIATLDISLPAVGYDEDEEERNSSEYGLLFYPLPALQTLRLRCFSRSDGSIPQAILDEHIATVKSLYLENILPTQILDFSLNITSLTLKATGAGSEIGMDSFLRFLGKNQALQSLTLRDYRFSPVPQAPAPVALNNLRHLHFSCTPVTILRHLAALPLGSQSFFRIERERLSLRFLAENSAAGTSTLVTGFFGEGTDSDGLLSTISDVFGFGWEEATQVVVATYAGGWEREFADKFLARLTRLDDLFLECPDDRVVLWFDSLGASKERCPKLRRVRLCVAPEFLPVTFRSVRRLAKQRAEDGIPLETVEQTDPSPSAEGIWNDLYHRWRIEDYLKPRDSL</sequence>
<evidence type="ECO:0000313" key="2">
    <source>
        <dbReference type="EMBL" id="KAF9778265.1"/>
    </source>
</evidence>
<dbReference type="InterPro" id="IPR032675">
    <property type="entry name" value="LRR_dom_sf"/>
</dbReference>
<dbReference type="Gene3D" id="1.20.1280.50">
    <property type="match status" value="1"/>
</dbReference>
<reference evidence="2" key="1">
    <citation type="journal article" date="2020" name="Nat. Commun.">
        <title>Large-scale genome sequencing of mycorrhizal fungi provides insights into the early evolution of symbiotic traits.</title>
        <authorList>
            <person name="Miyauchi S."/>
            <person name="Kiss E."/>
            <person name="Kuo A."/>
            <person name="Drula E."/>
            <person name="Kohler A."/>
            <person name="Sanchez-Garcia M."/>
            <person name="Morin E."/>
            <person name="Andreopoulos B."/>
            <person name="Barry K.W."/>
            <person name="Bonito G."/>
            <person name="Buee M."/>
            <person name="Carver A."/>
            <person name="Chen C."/>
            <person name="Cichocki N."/>
            <person name="Clum A."/>
            <person name="Culley D."/>
            <person name="Crous P.W."/>
            <person name="Fauchery L."/>
            <person name="Girlanda M."/>
            <person name="Hayes R.D."/>
            <person name="Keri Z."/>
            <person name="LaButti K."/>
            <person name="Lipzen A."/>
            <person name="Lombard V."/>
            <person name="Magnuson J."/>
            <person name="Maillard F."/>
            <person name="Murat C."/>
            <person name="Nolan M."/>
            <person name="Ohm R.A."/>
            <person name="Pangilinan J."/>
            <person name="Pereira M.F."/>
            <person name="Perotto S."/>
            <person name="Peter M."/>
            <person name="Pfister S."/>
            <person name="Riley R."/>
            <person name="Sitrit Y."/>
            <person name="Stielow J.B."/>
            <person name="Szollosi G."/>
            <person name="Zifcakova L."/>
            <person name="Stursova M."/>
            <person name="Spatafora J.W."/>
            <person name="Tedersoo L."/>
            <person name="Vaario L.M."/>
            <person name="Yamada A."/>
            <person name="Yan M."/>
            <person name="Wang P."/>
            <person name="Xu J."/>
            <person name="Bruns T."/>
            <person name="Baldrian P."/>
            <person name="Vilgalys R."/>
            <person name="Dunand C."/>
            <person name="Henrissat B."/>
            <person name="Grigoriev I.V."/>
            <person name="Hibbett D."/>
            <person name="Nagy L.G."/>
            <person name="Martin F.M."/>
        </authorList>
    </citation>
    <scope>NUCLEOTIDE SEQUENCE</scope>
    <source>
        <strain evidence="2">UH-Tt-Lm1</strain>
    </source>
</reference>
<evidence type="ECO:0000313" key="3">
    <source>
        <dbReference type="Proteomes" id="UP000736335"/>
    </source>
</evidence>
<evidence type="ECO:0000256" key="1">
    <source>
        <dbReference type="SAM" id="MobiDB-lite"/>
    </source>
</evidence>
<feature type="compositionally biased region" description="Polar residues" evidence="1">
    <location>
        <begin position="183"/>
        <end position="202"/>
    </location>
</feature>
<proteinExistence type="predicted"/>
<reference evidence="2" key="2">
    <citation type="submission" date="2020-11" db="EMBL/GenBank/DDBJ databases">
        <authorList>
            <consortium name="DOE Joint Genome Institute"/>
            <person name="Kuo A."/>
            <person name="Miyauchi S."/>
            <person name="Kiss E."/>
            <person name="Drula E."/>
            <person name="Kohler A."/>
            <person name="Sanchez-Garcia M."/>
            <person name="Andreopoulos B."/>
            <person name="Barry K.W."/>
            <person name="Bonito G."/>
            <person name="Buee M."/>
            <person name="Carver A."/>
            <person name="Chen C."/>
            <person name="Cichocki N."/>
            <person name="Clum A."/>
            <person name="Culley D."/>
            <person name="Crous P.W."/>
            <person name="Fauchery L."/>
            <person name="Girlanda M."/>
            <person name="Hayes R."/>
            <person name="Keri Z."/>
            <person name="Labutti K."/>
            <person name="Lipzen A."/>
            <person name="Lombard V."/>
            <person name="Magnuson J."/>
            <person name="Maillard F."/>
            <person name="Morin E."/>
            <person name="Murat C."/>
            <person name="Nolan M."/>
            <person name="Ohm R."/>
            <person name="Pangilinan J."/>
            <person name="Pereira M."/>
            <person name="Perotto S."/>
            <person name="Peter M."/>
            <person name="Riley R."/>
            <person name="Sitrit Y."/>
            <person name="Stielow B."/>
            <person name="Szollosi G."/>
            <person name="Zifcakova L."/>
            <person name="Stursova M."/>
            <person name="Spatafora J.W."/>
            <person name="Tedersoo L."/>
            <person name="Vaario L.-M."/>
            <person name="Yamada A."/>
            <person name="Yan M."/>
            <person name="Wang P."/>
            <person name="Xu J."/>
            <person name="Bruns T."/>
            <person name="Baldrian P."/>
            <person name="Vilgalys R."/>
            <person name="Henrissat B."/>
            <person name="Grigoriev I.V."/>
            <person name="Hibbett D."/>
            <person name="Nagy L.G."/>
            <person name="Martin F.M."/>
        </authorList>
    </citation>
    <scope>NUCLEOTIDE SEQUENCE</scope>
    <source>
        <strain evidence="2">UH-Tt-Lm1</strain>
    </source>
</reference>
<dbReference type="OrthoDB" id="2884925at2759"/>
<dbReference type="Gene3D" id="3.80.10.10">
    <property type="entry name" value="Ribonuclease Inhibitor"/>
    <property type="match status" value="1"/>
</dbReference>
<dbReference type="SUPFAM" id="SSF52047">
    <property type="entry name" value="RNI-like"/>
    <property type="match status" value="1"/>
</dbReference>
<keyword evidence="3" id="KW-1185">Reference proteome</keyword>
<name>A0A9P6L1N5_9AGAM</name>
<feature type="region of interest" description="Disordered" evidence="1">
    <location>
        <begin position="146"/>
        <end position="206"/>
    </location>
</feature>
<gene>
    <name evidence="2" type="ORF">BJ322DRAFT_1214897</name>
</gene>
<evidence type="ECO:0008006" key="4">
    <source>
        <dbReference type="Google" id="ProtNLM"/>
    </source>
</evidence>
<organism evidence="2 3">
    <name type="scientific">Thelephora terrestris</name>
    <dbReference type="NCBI Taxonomy" id="56493"/>
    <lineage>
        <taxon>Eukaryota</taxon>
        <taxon>Fungi</taxon>
        <taxon>Dikarya</taxon>
        <taxon>Basidiomycota</taxon>
        <taxon>Agaricomycotina</taxon>
        <taxon>Agaricomycetes</taxon>
        <taxon>Thelephorales</taxon>
        <taxon>Thelephoraceae</taxon>
        <taxon>Thelephora</taxon>
    </lineage>
</organism>
<protein>
    <recommendedName>
        <fullName evidence="4">F-box domain-containing protein</fullName>
    </recommendedName>
</protein>
<accession>A0A9P6L1N5</accession>
<dbReference type="EMBL" id="WIUZ02000024">
    <property type="protein sequence ID" value="KAF9778265.1"/>
    <property type="molecule type" value="Genomic_DNA"/>
</dbReference>